<dbReference type="Proteomes" id="UP001055811">
    <property type="component" value="Linkage Group LG05"/>
</dbReference>
<organism evidence="1 2">
    <name type="scientific">Cichorium intybus</name>
    <name type="common">Chicory</name>
    <dbReference type="NCBI Taxonomy" id="13427"/>
    <lineage>
        <taxon>Eukaryota</taxon>
        <taxon>Viridiplantae</taxon>
        <taxon>Streptophyta</taxon>
        <taxon>Embryophyta</taxon>
        <taxon>Tracheophyta</taxon>
        <taxon>Spermatophyta</taxon>
        <taxon>Magnoliopsida</taxon>
        <taxon>eudicotyledons</taxon>
        <taxon>Gunneridae</taxon>
        <taxon>Pentapetalae</taxon>
        <taxon>asterids</taxon>
        <taxon>campanulids</taxon>
        <taxon>Asterales</taxon>
        <taxon>Asteraceae</taxon>
        <taxon>Cichorioideae</taxon>
        <taxon>Cichorieae</taxon>
        <taxon>Cichoriinae</taxon>
        <taxon>Cichorium</taxon>
    </lineage>
</organism>
<keyword evidence="2" id="KW-1185">Reference proteome</keyword>
<name>A0ACB9CUG2_CICIN</name>
<reference evidence="2" key="1">
    <citation type="journal article" date="2022" name="Mol. Ecol. Resour.">
        <title>The genomes of chicory, endive, great burdock and yacon provide insights into Asteraceae palaeo-polyploidization history and plant inulin production.</title>
        <authorList>
            <person name="Fan W."/>
            <person name="Wang S."/>
            <person name="Wang H."/>
            <person name="Wang A."/>
            <person name="Jiang F."/>
            <person name="Liu H."/>
            <person name="Zhao H."/>
            <person name="Xu D."/>
            <person name="Zhang Y."/>
        </authorList>
    </citation>
    <scope>NUCLEOTIDE SEQUENCE [LARGE SCALE GENOMIC DNA]</scope>
    <source>
        <strain evidence="2">cv. Punajuju</strain>
    </source>
</reference>
<accession>A0ACB9CUG2</accession>
<comment type="caution">
    <text evidence="1">The sequence shown here is derived from an EMBL/GenBank/DDBJ whole genome shotgun (WGS) entry which is preliminary data.</text>
</comment>
<gene>
    <name evidence="1" type="ORF">L2E82_27805</name>
</gene>
<protein>
    <submittedName>
        <fullName evidence="1">Uncharacterized protein</fullName>
    </submittedName>
</protein>
<proteinExistence type="predicted"/>
<dbReference type="EMBL" id="CM042013">
    <property type="protein sequence ID" value="KAI3737793.1"/>
    <property type="molecule type" value="Genomic_DNA"/>
</dbReference>
<sequence length="565" mass="62745">MHASPPILICDQNNKTIKQVGVIMSNSSNKNNTLFILFASLLLTSPLYASNRPDYDIIKSSCATTLYPDICYSSLSTTRNLATRRDVIQVTITKTKEIIRENFNTIKKLTVNTNLTKRGKMALHDCLEMIAGTLEDLDTVIRDLEAYPTKKSIQEHAADIKTLMSTTITNKEACLDGLTYDAACQRLRKSIIQGVDLGGKMCSNVLAMITNMTDTDMAAESKVRQLKEEKLTMRPEWLSRRDRKLLWGKAVRPNVTVATNGKGNYTTVSAAVQAAPLKSKSRYIIKILAGVYKENVEIPKNKTNLMFIGDNRNNTIITGNRSVTGGSTTWISATVAVMGQGFLARDITFENSAGAVGHQAVALRVGSDLSAFYRCGILAYQDTLYATSGRQFYVNCMIVGTVDFIFGNAASVFQFCDILARLPDPHQSNMVTAQGRTDPHQNTGIVIQKCKIGATSDLEPVKANFKTYLGRPWKNYSRTVIMGSLISDVIHPEGWAPWEGNFALDTLYYREYHNTGPGADTSKRVKWKGWGVMRTKIEAIPYTVGSFINGWTWLLSTGFPVWPLW</sequence>
<evidence type="ECO:0000313" key="1">
    <source>
        <dbReference type="EMBL" id="KAI3737793.1"/>
    </source>
</evidence>
<reference evidence="1 2" key="2">
    <citation type="journal article" date="2022" name="Mol. Ecol. Resour.">
        <title>The genomes of chicory, endive, great burdock and yacon provide insights into Asteraceae paleo-polyploidization history and plant inulin production.</title>
        <authorList>
            <person name="Fan W."/>
            <person name="Wang S."/>
            <person name="Wang H."/>
            <person name="Wang A."/>
            <person name="Jiang F."/>
            <person name="Liu H."/>
            <person name="Zhao H."/>
            <person name="Xu D."/>
            <person name="Zhang Y."/>
        </authorList>
    </citation>
    <scope>NUCLEOTIDE SEQUENCE [LARGE SCALE GENOMIC DNA]</scope>
    <source>
        <strain evidence="2">cv. Punajuju</strain>
        <tissue evidence="1">Leaves</tissue>
    </source>
</reference>
<evidence type="ECO:0000313" key="2">
    <source>
        <dbReference type="Proteomes" id="UP001055811"/>
    </source>
</evidence>